<keyword evidence="10" id="KW-1185">Reference proteome</keyword>
<keyword evidence="6 8" id="KW-0472">Membrane</keyword>
<dbReference type="GO" id="GO:0022857">
    <property type="term" value="F:transmembrane transporter activity"/>
    <property type="evidence" value="ECO:0007669"/>
    <property type="project" value="InterPro"/>
</dbReference>
<evidence type="ECO:0000313" key="9">
    <source>
        <dbReference type="EMBL" id="BBB31745.1"/>
    </source>
</evidence>
<feature type="transmembrane region" description="Helical" evidence="8">
    <location>
        <begin position="21"/>
        <end position="38"/>
    </location>
</feature>
<dbReference type="InterPro" id="IPR003400">
    <property type="entry name" value="ExbD"/>
</dbReference>
<protein>
    <submittedName>
        <fullName evidence="9">Biopolymer transport protein ExbD</fullName>
    </submittedName>
</protein>
<dbReference type="RefSeq" id="WP_201328076.1">
    <property type="nucleotide sequence ID" value="NZ_AP017470.1"/>
</dbReference>
<evidence type="ECO:0000256" key="4">
    <source>
        <dbReference type="ARBA" id="ARBA00022692"/>
    </source>
</evidence>
<dbReference type="Pfam" id="PF02472">
    <property type="entry name" value="ExbD"/>
    <property type="match status" value="1"/>
</dbReference>
<dbReference type="Gene3D" id="3.30.420.270">
    <property type="match status" value="1"/>
</dbReference>
<evidence type="ECO:0000256" key="8">
    <source>
        <dbReference type="SAM" id="Phobius"/>
    </source>
</evidence>
<comment type="similarity">
    <text evidence="2 7">Belongs to the ExbD/TolR family.</text>
</comment>
<gene>
    <name evidence="9" type="ORF">TTHT_0098</name>
</gene>
<evidence type="ECO:0000256" key="6">
    <source>
        <dbReference type="ARBA" id="ARBA00023136"/>
    </source>
</evidence>
<evidence type="ECO:0000256" key="2">
    <source>
        <dbReference type="ARBA" id="ARBA00005811"/>
    </source>
</evidence>
<keyword evidence="5 8" id="KW-1133">Transmembrane helix</keyword>
<reference evidence="9 10" key="1">
    <citation type="journal article" date="2012" name="Extremophiles">
        <title>Thermotomaculum hydrothermale gen. nov., sp. nov., a novel heterotrophic thermophile within the phylum Acidobacteria from a deep-sea hydrothermal vent chimney in the Southern Okinawa Trough.</title>
        <authorList>
            <person name="Izumi H."/>
            <person name="Nunoura T."/>
            <person name="Miyazaki M."/>
            <person name="Mino S."/>
            <person name="Toki T."/>
            <person name="Takai K."/>
            <person name="Sako Y."/>
            <person name="Sawabe T."/>
            <person name="Nakagawa S."/>
        </authorList>
    </citation>
    <scope>NUCLEOTIDE SEQUENCE [LARGE SCALE GENOMIC DNA]</scope>
    <source>
        <strain evidence="9 10">AC55</strain>
    </source>
</reference>
<evidence type="ECO:0000256" key="1">
    <source>
        <dbReference type="ARBA" id="ARBA00004162"/>
    </source>
</evidence>
<sequence length="136" mass="15178">MNFREENGKKSTRVLIDISPLIDVVFILLLFFAVSTTFKEEVGLPLTLPTSKVKATKVKQKNVTIYITKDGTYYIGKKKLEDSMLVDEIKKQLEISEKKEVVIKADKGAKYEKVYKAMDASRQAGAKGLMVAGSAK</sequence>
<dbReference type="GO" id="GO:0015031">
    <property type="term" value="P:protein transport"/>
    <property type="evidence" value="ECO:0007669"/>
    <property type="project" value="UniProtKB-KW"/>
</dbReference>
<evidence type="ECO:0000256" key="5">
    <source>
        <dbReference type="ARBA" id="ARBA00022989"/>
    </source>
</evidence>
<dbReference type="GO" id="GO:0005886">
    <property type="term" value="C:plasma membrane"/>
    <property type="evidence" value="ECO:0007669"/>
    <property type="project" value="UniProtKB-SubCell"/>
</dbReference>
<accession>A0A7R6PW82</accession>
<organism evidence="9 10">
    <name type="scientific">Thermotomaculum hydrothermale</name>
    <dbReference type="NCBI Taxonomy" id="981385"/>
    <lineage>
        <taxon>Bacteria</taxon>
        <taxon>Pseudomonadati</taxon>
        <taxon>Acidobacteriota</taxon>
        <taxon>Holophagae</taxon>
        <taxon>Thermotomaculales</taxon>
        <taxon>Thermotomaculaceae</taxon>
        <taxon>Thermotomaculum</taxon>
    </lineage>
</organism>
<keyword evidence="7" id="KW-0653">Protein transport</keyword>
<evidence type="ECO:0000313" key="10">
    <source>
        <dbReference type="Proteomes" id="UP000595564"/>
    </source>
</evidence>
<name>A0A7R6PW82_9BACT</name>
<dbReference type="PANTHER" id="PTHR30558:SF3">
    <property type="entry name" value="BIOPOLYMER TRANSPORT PROTEIN EXBD-RELATED"/>
    <property type="match status" value="1"/>
</dbReference>
<dbReference type="EMBL" id="AP017470">
    <property type="protein sequence ID" value="BBB31745.1"/>
    <property type="molecule type" value="Genomic_DNA"/>
</dbReference>
<dbReference type="PANTHER" id="PTHR30558">
    <property type="entry name" value="EXBD MEMBRANE COMPONENT OF PMF-DRIVEN MACROMOLECULE IMPORT SYSTEM"/>
    <property type="match status" value="1"/>
</dbReference>
<dbReference type="Proteomes" id="UP000595564">
    <property type="component" value="Chromosome"/>
</dbReference>
<dbReference type="KEGG" id="thyd:TTHT_0098"/>
<comment type="subcellular location">
    <subcellularLocation>
        <location evidence="1">Cell membrane</location>
        <topology evidence="1">Single-pass membrane protein</topology>
    </subcellularLocation>
    <subcellularLocation>
        <location evidence="7">Cell membrane</location>
        <topology evidence="7">Single-pass type II membrane protein</topology>
    </subcellularLocation>
</comment>
<keyword evidence="7" id="KW-0813">Transport</keyword>
<dbReference type="AlphaFoldDB" id="A0A7R6PW82"/>
<evidence type="ECO:0000256" key="7">
    <source>
        <dbReference type="RuleBase" id="RU003879"/>
    </source>
</evidence>
<evidence type="ECO:0000256" key="3">
    <source>
        <dbReference type="ARBA" id="ARBA00022475"/>
    </source>
</evidence>
<keyword evidence="3" id="KW-1003">Cell membrane</keyword>
<keyword evidence="4 7" id="KW-0812">Transmembrane</keyword>
<proteinExistence type="inferred from homology"/>